<dbReference type="GO" id="GO:0005737">
    <property type="term" value="C:cytoplasm"/>
    <property type="evidence" value="ECO:0007669"/>
    <property type="project" value="TreeGrafter"/>
</dbReference>
<organism evidence="1 2">
    <name type="scientific">Microcystis aeruginosa Ma_OC_H_19870700_S124</name>
    <dbReference type="NCBI Taxonomy" id="2486262"/>
    <lineage>
        <taxon>Bacteria</taxon>
        <taxon>Bacillati</taxon>
        <taxon>Cyanobacteriota</taxon>
        <taxon>Cyanophyceae</taxon>
        <taxon>Oscillatoriophycideae</taxon>
        <taxon>Chroococcales</taxon>
        <taxon>Microcystaceae</taxon>
        <taxon>Microcystis</taxon>
    </lineage>
</organism>
<dbReference type="GO" id="GO:0008684">
    <property type="term" value="F:2-oxopent-4-enoate hydratase activity"/>
    <property type="evidence" value="ECO:0007669"/>
    <property type="project" value="TreeGrafter"/>
</dbReference>
<sequence>MTTIDLRTELQTARREVRVANVAVDQLPADLADAYRFAFTLMAADDVAAWKIGGANPWSQAAFGNSDPFFGALSRNELLIDTPSVDLSTLYKPLAEPEIMLEIGSLPDDEGRATFSRIGLGVEIPASVLPDDAKQQLAGQIIDRAGAGLIWVGNIQPFNEKMLEGLTVRFGRISEDLTEGGSHNVVNGAAGAVQAFLRIAKALGAPLAQGQWIATAGLVKAIRVSPGDTLVVETPDAHLEIPFI</sequence>
<evidence type="ECO:0000313" key="1">
    <source>
        <dbReference type="EMBL" id="TRT81757.1"/>
    </source>
</evidence>
<accession>A0A552A8H3</accession>
<dbReference type="Gene3D" id="3.90.850.10">
    <property type="entry name" value="Fumarylacetoacetase-like, C-terminal domain"/>
    <property type="match status" value="1"/>
</dbReference>
<dbReference type="PANTHER" id="PTHR30143:SF0">
    <property type="entry name" value="2-KETO-4-PENTENOATE HYDRATASE"/>
    <property type="match status" value="1"/>
</dbReference>
<name>A0A552A8H3_MICAE</name>
<gene>
    <name evidence="1" type="ORF">EWV63_21390</name>
</gene>
<dbReference type="SUPFAM" id="SSF56529">
    <property type="entry name" value="FAH"/>
    <property type="match status" value="1"/>
</dbReference>
<protein>
    <recommendedName>
        <fullName evidence="3">2-keto-4-pentenoate hydratase</fullName>
    </recommendedName>
</protein>
<dbReference type="PANTHER" id="PTHR30143">
    <property type="entry name" value="ACID HYDRATASE"/>
    <property type="match status" value="1"/>
</dbReference>
<dbReference type="EMBL" id="SFBR01000202">
    <property type="protein sequence ID" value="TRT81757.1"/>
    <property type="molecule type" value="Genomic_DNA"/>
</dbReference>
<proteinExistence type="predicted"/>
<dbReference type="AlphaFoldDB" id="A0A552A8H3"/>
<evidence type="ECO:0000313" key="2">
    <source>
        <dbReference type="Proteomes" id="UP000316280"/>
    </source>
</evidence>
<dbReference type="Proteomes" id="UP000316280">
    <property type="component" value="Unassembled WGS sequence"/>
</dbReference>
<dbReference type="InterPro" id="IPR036663">
    <property type="entry name" value="Fumarylacetoacetase_C_sf"/>
</dbReference>
<reference evidence="1 2" key="1">
    <citation type="submission" date="2019-01" db="EMBL/GenBank/DDBJ databases">
        <title>Coherence of Microcystis species and biogeography revealed through population genomics.</title>
        <authorList>
            <person name="Perez-Carrascal O.M."/>
            <person name="Terrat Y."/>
            <person name="Giani A."/>
            <person name="Fortin N."/>
            <person name="Tromas N."/>
            <person name="Shapiro B.J."/>
        </authorList>
    </citation>
    <scope>NUCLEOTIDE SEQUENCE [LARGE SCALE GENOMIC DNA]</scope>
    <source>
        <strain evidence="1">Ma_OC_H_19870700_S124</strain>
    </source>
</reference>
<comment type="caution">
    <text evidence="1">The sequence shown here is derived from an EMBL/GenBank/DDBJ whole genome shotgun (WGS) entry which is preliminary data.</text>
</comment>
<evidence type="ECO:0008006" key="3">
    <source>
        <dbReference type="Google" id="ProtNLM"/>
    </source>
</evidence>
<dbReference type="InterPro" id="IPR050772">
    <property type="entry name" value="Hydratase-Decarb/MhpD_sf"/>
</dbReference>